<dbReference type="Proteomes" id="UP000095746">
    <property type="component" value="Unassembled WGS sequence"/>
</dbReference>
<dbReference type="SUPFAM" id="SSF51905">
    <property type="entry name" value="FAD/NAD(P)-binding domain"/>
    <property type="match status" value="1"/>
</dbReference>
<name>A0A174BKX8_FLAPL</name>
<reference evidence="6 7" key="1">
    <citation type="submission" date="2015-09" db="EMBL/GenBank/DDBJ databases">
        <authorList>
            <consortium name="Pathogen Informatics"/>
        </authorList>
    </citation>
    <scope>NUCLEOTIDE SEQUENCE [LARGE SCALE GENOMIC DNA]</scope>
    <source>
        <strain evidence="6 7">2789STDY5608854</strain>
    </source>
</reference>
<dbReference type="Gene3D" id="1.10.8.260">
    <property type="entry name" value="HI0933 insert domain-like"/>
    <property type="match status" value="1"/>
</dbReference>
<dbReference type="AlphaFoldDB" id="A0A174BKX8"/>
<dbReference type="NCBIfam" id="TIGR00275">
    <property type="entry name" value="aminoacetone oxidase family FAD-binding enzyme"/>
    <property type="match status" value="1"/>
</dbReference>
<dbReference type="Pfam" id="PF03486">
    <property type="entry name" value="HI0933_like"/>
    <property type="match status" value="1"/>
</dbReference>
<dbReference type="InterPro" id="IPR057661">
    <property type="entry name" value="RsdA/BaiN/AoA(So)_Rossmann"/>
</dbReference>
<dbReference type="PRINTS" id="PR00368">
    <property type="entry name" value="FADPNR"/>
</dbReference>
<dbReference type="InterPro" id="IPR004792">
    <property type="entry name" value="BaiN-like"/>
</dbReference>
<organism evidence="6 7">
    <name type="scientific">Flavonifractor plautii</name>
    <name type="common">Fusobacterium plautii</name>
    <dbReference type="NCBI Taxonomy" id="292800"/>
    <lineage>
        <taxon>Bacteria</taxon>
        <taxon>Bacillati</taxon>
        <taxon>Bacillota</taxon>
        <taxon>Clostridia</taxon>
        <taxon>Eubacteriales</taxon>
        <taxon>Oscillospiraceae</taxon>
        <taxon>Flavonifractor</taxon>
    </lineage>
</organism>
<comment type="cofactor">
    <cofactor evidence="1">
        <name>FAD</name>
        <dbReference type="ChEBI" id="CHEBI:57692"/>
    </cofactor>
</comment>
<dbReference type="PANTHER" id="PTHR42887:SF2">
    <property type="entry name" value="OS12G0638800 PROTEIN"/>
    <property type="match status" value="1"/>
</dbReference>
<evidence type="ECO:0000259" key="4">
    <source>
        <dbReference type="Pfam" id="PF03486"/>
    </source>
</evidence>
<dbReference type="PANTHER" id="PTHR42887">
    <property type="entry name" value="OS12G0638800 PROTEIN"/>
    <property type="match status" value="1"/>
</dbReference>
<proteinExistence type="predicted"/>
<protein>
    <submittedName>
        <fullName evidence="6">Tricarballylate dehydrogenase</fullName>
    </submittedName>
</protein>
<feature type="domain" description="RsdA/BaiN/AoA(So)-like Rossmann fold-like" evidence="4">
    <location>
        <begin position="3"/>
        <end position="404"/>
    </location>
</feature>
<evidence type="ECO:0000313" key="6">
    <source>
        <dbReference type="EMBL" id="CUO00345.1"/>
    </source>
</evidence>
<evidence type="ECO:0000256" key="2">
    <source>
        <dbReference type="ARBA" id="ARBA00022630"/>
    </source>
</evidence>
<dbReference type="EMBL" id="CYZT01000033">
    <property type="protein sequence ID" value="CUO00345.1"/>
    <property type="molecule type" value="Genomic_DNA"/>
</dbReference>
<dbReference type="SUPFAM" id="SSF160996">
    <property type="entry name" value="HI0933 insert domain-like"/>
    <property type="match status" value="1"/>
</dbReference>
<gene>
    <name evidence="6" type="ORF">ERS852411_00816</name>
</gene>
<evidence type="ECO:0000259" key="5">
    <source>
        <dbReference type="Pfam" id="PF22780"/>
    </source>
</evidence>
<dbReference type="InterPro" id="IPR055178">
    <property type="entry name" value="RsdA/BaiN/AoA(So)-like_dom"/>
</dbReference>
<dbReference type="InterPro" id="IPR036188">
    <property type="entry name" value="FAD/NAD-bd_sf"/>
</dbReference>
<evidence type="ECO:0000256" key="3">
    <source>
        <dbReference type="ARBA" id="ARBA00022827"/>
    </source>
</evidence>
<keyword evidence="3" id="KW-0274">FAD</keyword>
<keyword evidence="2" id="KW-0285">Flavoprotein</keyword>
<feature type="domain" description="RsdA/BaiN/AoA(So)-like insert" evidence="5">
    <location>
        <begin position="191"/>
        <end position="351"/>
    </location>
</feature>
<sequence length="415" mass="44380">MKHVIVIGGGAAGCMAAVAAAQKGAAVTLLERNPKLGRKLYITGKGRCNVTNDCAAPEVLQNVPRNSRFLTSAVTRFPPEAVKAFFEGLGVPLKTERGNRVFPCSDKAADIIDALLLALRRSGVHIVQDRARALRREGEILTGVEGERGFYPGGAVVIATGGVSYPLTGSTGDGYALAEALGHTILPPRGSLVPLVAEGDACAKMQGLSLRNVAIQVRNGKKKTVYAGQGELLFTHFGLSGPLILSASAHMRDFDTEHYYINLDLKPALDEEKLDRRLLRDFEENANRDFHNVLEGLVPRLMVPVLVERTGIPAAEKVHSVTKAQRRRLLEVLKCLRIDIQGPRPVEEAIVTSGGIKVSEINPTTLESKKAPGVYFAGEVLDVDAYTGGFNLQIAWSTGHAAGEAAAQDIGGINP</sequence>
<accession>A0A174BKX8</accession>
<dbReference type="InterPro" id="IPR023166">
    <property type="entry name" value="BaiN-like_dom_sf"/>
</dbReference>
<dbReference type="Gene3D" id="2.40.30.10">
    <property type="entry name" value="Translation factors"/>
    <property type="match status" value="1"/>
</dbReference>
<dbReference type="Gene3D" id="3.50.50.60">
    <property type="entry name" value="FAD/NAD(P)-binding domain"/>
    <property type="match status" value="1"/>
</dbReference>
<dbReference type="PRINTS" id="PR00411">
    <property type="entry name" value="PNDRDTASEI"/>
</dbReference>
<evidence type="ECO:0000313" key="7">
    <source>
        <dbReference type="Proteomes" id="UP000095746"/>
    </source>
</evidence>
<dbReference type="Pfam" id="PF22780">
    <property type="entry name" value="HI0933_like_1st"/>
    <property type="match status" value="1"/>
</dbReference>
<evidence type="ECO:0000256" key="1">
    <source>
        <dbReference type="ARBA" id="ARBA00001974"/>
    </source>
</evidence>